<name>A0AAW1Q6G4_9CHLO</name>
<dbReference type="Proteomes" id="UP001438707">
    <property type="component" value="Unassembled WGS sequence"/>
</dbReference>
<keyword evidence="3" id="KW-1185">Reference proteome</keyword>
<dbReference type="GO" id="GO:0043041">
    <property type="term" value="P:amino acid activation for nonribosomal peptide biosynthetic process"/>
    <property type="evidence" value="ECO:0007669"/>
    <property type="project" value="TreeGrafter"/>
</dbReference>
<protein>
    <recommendedName>
        <fullName evidence="1">Condensation domain-containing protein</fullName>
    </recommendedName>
</protein>
<organism evidence="2 3">
    <name type="scientific">Apatococcus lobatus</name>
    <dbReference type="NCBI Taxonomy" id="904363"/>
    <lineage>
        <taxon>Eukaryota</taxon>
        <taxon>Viridiplantae</taxon>
        <taxon>Chlorophyta</taxon>
        <taxon>core chlorophytes</taxon>
        <taxon>Trebouxiophyceae</taxon>
        <taxon>Chlorellales</taxon>
        <taxon>Chlorellaceae</taxon>
        <taxon>Apatococcus</taxon>
    </lineage>
</organism>
<dbReference type="EMBL" id="JALJOS010000066">
    <property type="protein sequence ID" value="KAK9817506.1"/>
    <property type="molecule type" value="Genomic_DNA"/>
</dbReference>
<dbReference type="GO" id="GO:0031177">
    <property type="term" value="F:phosphopantetheine binding"/>
    <property type="evidence" value="ECO:0007669"/>
    <property type="project" value="TreeGrafter"/>
</dbReference>
<dbReference type="SUPFAM" id="SSF52777">
    <property type="entry name" value="CoA-dependent acyltransferases"/>
    <property type="match status" value="1"/>
</dbReference>
<dbReference type="GO" id="GO:0003824">
    <property type="term" value="F:catalytic activity"/>
    <property type="evidence" value="ECO:0007669"/>
    <property type="project" value="InterPro"/>
</dbReference>
<evidence type="ECO:0000313" key="3">
    <source>
        <dbReference type="Proteomes" id="UP001438707"/>
    </source>
</evidence>
<dbReference type="GO" id="GO:0005737">
    <property type="term" value="C:cytoplasm"/>
    <property type="evidence" value="ECO:0007669"/>
    <property type="project" value="TreeGrafter"/>
</dbReference>
<accession>A0AAW1Q6G4</accession>
<dbReference type="Gene3D" id="3.30.559.30">
    <property type="entry name" value="Nonribosomal peptide synthetase, condensation domain"/>
    <property type="match status" value="1"/>
</dbReference>
<proteinExistence type="predicted"/>
<evidence type="ECO:0000313" key="2">
    <source>
        <dbReference type="EMBL" id="KAK9817506.1"/>
    </source>
</evidence>
<dbReference type="InterPro" id="IPR001242">
    <property type="entry name" value="Condensation_dom"/>
</dbReference>
<dbReference type="AlphaFoldDB" id="A0AAW1Q6G4"/>
<gene>
    <name evidence="2" type="ORF">WJX74_000338</name>
</gene>
<reference evidence="2 3" key="1">
    <citation type="journal article" date="2024" name="Nat. Commun.">
        <title>Phylogenomics reveals the evolutionary origins of lichenization in chlorophyte algae.</title>
        <authorList>
            <person name="Puginier C."/>
            <person name="Libourel C."/>
            <person name="Otte J."/>
            <person name="Skaloud P."/>
            <person name="Haon M."/>
            <person name="Grisel S."/>
            <person name="Petersen M."/>
            <person name="Berrin J.G."/>
            <person name="Delaux P.M."/>
            <person name="Dal Grande F."/>
            <person name="Keller J."/>
        </authorList>
    </citation>
    <scope>NUCLEOTIDE SEQUENCE [LARGE SCALE GENOMIC DNA]</scope>
    <source>
        <strain evidence="2 3">SAG 2145</strain>
    </source>
</reference>
<comment type="caution">
    <text evidence="2">The sequence shown here is derived from an EMBL/GenBank/DDBJ whole genome shotgun (WGS) entry which is preliminary data.</text>
</comment>
<evidence type="ECO:0000259" key="1">
    <source>
        <dbReference type="Pfam" id="PF00668"/>
    </source>
</evidence>
<dbReference type="GO" id="GO:0044550">
    <property type="term" value="P:secondary metabolite biosynthetic process"/>
    <property type="evidence" value="ECO:0007669"/>
    <property type="project" value="TreeGrafter"/>
</dbReference>
<dbReference type="PANTHER" id="PTHR45527:SF1">
    <property type="entry name" value="FATTY ACID SYNTHASE"/>
    <property type="match status" value="1"/>
</dbReference>
<dbReference type="PANTHER" id="PTHR45527">
    <property type="entry name" value="NONRIBOSOMAL PEPTIDE SYNTHETASE"/>
    <property type="match status" value="1"/>
</dbReference>
<dbReference type="Pfam" id="PF00668">
    <property type="entry name" value="Condensation"/>
    <property type="match status" value="1"/>
</dbReference>
<sequence length="178" mass="19368">MQLATEALQTNRAFWAKQLEGYRTPQQLQAAEDKQPVPSSLVDFHLNEATVDALTKEAAGRGATFFMMLAAAFAEAISRSLSLRDLVVLTTSSLRRMPGLQDCVGCLVDTVPVRVTGLQSSPNQQSILQQASPLAQCTDWSVEVYHPGELASESPCLPCNHLSQKHAQSWGLESDQAL</sequence>
<feature type="domain" description="Condensation" evidence="1">
    <location>
        <begin position="3"/>
        <end position="120"/>
    </location>
</feature>